<dbReference type="PROSITE" id="PS01215">
    <property type="entry name" value="MRP"/>
    <property type="match status" value="1"/>
</dbReference>
<comment type="similarity">
    <text evidence="6">Belongs to the Mrp/NBP35 ATP-binding proteins family.</text>
</comment>
<dbReference type="Proteomes" id="UP001470230">
    <property type="component" value="Unassembled WGS sequence"/>
</dbReference>
<evidence type="ECO:0000256" key="3">
    <source>
        <dbReference type="ARBA" id="ARBA00022840"/>
    </source>
</evidence>
<comment type="caution">
    <text evidence="8">The sequence shown here is derived from an EMBL/GenBank/DDBJ whole genome shotgun (WGS) entry which is preliminary data.</text>
</comment>
<dbReference type="InterPro" id="IPR000808">
    <property type="entry name" value="Mrp-like_CS"/>
</dbReference>
<dbReference type="SUPFAM" id="SSF52540">
    <property type="entry name" value="P-loop containing nucleoside triphosphate hydrolases"/>
    <property type="match status" value="1"/>
</dbReference>
<sequence length="304" mass="32873">MLKSFARYFAKNPFAKKLPLPDVGRIILTASCKGGVGKSTVALNTAITLSELGNRVGIFDADFYGPSIPTMTSTNENQLQKVGDDSYLPIPAYGIETLSVGNGIPRDAALLWKGPLIGKLIEELLHKASWSPLDYLIIDTPPGTGDTPIALFNSVKIDGAILVTSPQNVSYADVVRSVSMFEMMKIPIIGIIQNFDGFVCPCCQKVTKIFKGDSARKLSQDHKIEILGSIPFDPTLAQAADQGFPAVLKAPNSAYAQTFRTVATRLMMKVPKVPEEDEIEVSDTENANKSETQAPSPKSTIIRP</sequence>
<dbReference type="CDD" id="cd02037">
    <property type="entry name" value="Mrp_NBP35"/>
    <property type="match status" value="1"/>
</dbReference>
<keyword evidence="9" id="KW-1185">Reference proteome</keyword>
<dbReference type="Gene3D" id="3.40.50.300">
    <property type="entry name" value="P-loop containing nucleotide triphosphate hydrolases"/>
    <property type="match status" value="1"/>
</dbReference>
<evidence type="ECO:0000256" key="5">
    <source>
        <dbReference type="ARBA" id="ARBA00023014"/>
    </source>
</evidence>
<keyword evidence="3" id="KW-0067">ATP-binding</keyword>
<dbReference type="PANTHER" id="PTHR42961">
    <property type="entry name" value="IRON-SULFUR PROTEIN NUBPL"/>
    <property type="match status" value="1"/>
</dbReference>
<dbReference type="PANTHER" id="PTHR42961:SF2">
    <property type="entry name" value="IRON-SULFUR PROTEIN NUBPL"/>
    <property type="match status" value="1"/>
</dbReference>
<evidence type="ECO:0000256" key="2">
    <source>
        <dbReference type="ARBA" id="ARBA00022741"/>
    </source>
</evidence>
<keyword evidence="5" id="KW-0411">Iron-sulfur</keyword>
<evidence type="ECO:0000256" key="4">
    <source>
        <dbReference type="ARBA" id="ARBA00023004"/>
    </source>
</evidence>
<organism evidence="8 9">
    <name type="scientific">Tritrichomonas musculus</name>
    <dbReference type="NCBI Taxonomy" id="1915356"/>
    <lineage>
        <taxon>Eukaryota</taxon>
        <taxon>Metamonada</taxon>
        <taxon>Parabasalia</taxon>
        <taxon>Tritrichomonadida</taxon>
        <taxon>Tritrichomonadidae</taxon>
        <taxon>Tritrichomonas</taxon>
    </lineage>
</organism>
<protein>
    <submittedName>
        <fullName evidence="8">Uncharacterized protein</fullName>
    </submittedName>
</protein>
<dbReference type="InterPro" id="IPR019591">
    <property type="entry name" value="Mrp/NBP35_ATP-bd"/>
</dbReference>
<reference evidence="8 9" key="1">
    <citation type="submission" date="2024-04" db="EMBL/GenBank/DDBJ databases">
        <title>Tritrichomonas musculus Genome.</title>
        <authorList>
            <person name="Alves-Ferreira E."/>
            <person name="Grigg M."/>
            <person name="Lorenzi H."/>
            <person name="Galac M."/>
        </authorList>
    </citation>
    <scope>NUCLEOTIDE SEQUENCE [LARGE SCALE GENOMIC DNA]</scope>
    <source>
        <strain evidence="8 9">EAF2021</strain>
    </source>
</reference>
<dbReference type="InterPro" id="IPR044304">
    <property type="entry name" value="NUBPL-like"/>
</dbReference>
<dbReference type="Pfam" id="PF10609">
    <property type="entry name" value="ParA"/>
    <property type="match status" value="1"/>
</dbReference>
<dbReference type="EMBL" id="JAPFFF010000031">
    <property type="protein sequence ID" value="KAK8845097.1"/>
    <property type="molecule type" value="Genomic_DNA"/>
</dbReference>
<feature type="compositionally biased region" description="Polar residues" evidence="7">
    <location>
        <begin position="284"/>
        <end position="304"/>
    </location>
</feature>
<evidence type="ECO:0000313" key="9">
    <source>
        <dbReference type="Proteomes" id="UP001470230"/>
    </source>
</evidence>
<name>A0ABR2HEM6_9EUKA</name>
<evidence type="ECO:0000256" key="6">
    <source>
        <dbReference type="ARBA" id="ARBA00024036"/>
    </source>
</evidence>
<accession>A0ABR2HEM6</accession>
<evidence type="ECO:0000256" key="1">
    <source>
        <dbReference type="ARBA" id="ARBA00022723"/>
    </source>
</evidence>
<evidence type="ECO:0000313" key="8">
    <source>
        <dbReference type="EMBL" id="KAK8845097.1"/>
    </source>
</evidence>
<dbReference type="InterPro" id="IPR033756">
    <property type="entry name" value="YlxH/NBP35"/>
</dbReference>
<keyword evidence="2" id="KW-0547">Nucleotide-binding</keyword>
<keyword evidence="4" id="KW-0408">Iron</keyword>
<proteinExistence type="inferred from homology"/>
<evidence type="ECO:0000256" key="7">
    <source>
        <dbReference type="SAM" id="MobiDB-lite"/>
    </source>
</evidence>
<gene>
    <name evidence="8" type="ORF">M9Y10_021276</name>
</gene>
<dbReference type="HAMAP" id="MF_02040">
    <property type="entry name" value="Mrp_NBP35"/>
    <property type="match status" value="1"/>
</dbReference>
<keyword evidence="1" id="KW-0479">Metal-binding</keyword>
<feature type="region of interest" description="Disordered" evidence="7">
    <location>
        <begin position="274"/>
        <end position="304"/>
    </location>
</feature>
<dbReference type="InterPro" id="IPR027417">
    <property type="entry name" value="P-loop_NTPase"/>
</dbReference>